<comment type="caution">
    <text evidence="11">The sequence shown here is derived from an EMBL/GenBank/DDBJ whole genome shotgun (WGS) entry which is preliminary data.</text>
</comment>
<reference evidence="11 12" key="1">
    <citation type="journal article" date="2019" name="Int. J. Syst. Evol. Microbiol.">
        <title>The Global Catalogue of Microorganisms (GCM) 10K type strain sequencing project: providing services to taxonomists for standard genome sequencing and annotation.</title>
        <authorList>
            <consortium name="The Broad Institute Genomics Platform"/>
            <consortium name="The Broad Institute Genome Sequencing Center for Infectious Disease"/>
            <person name="Wu L."/>
            <person name="Ma J."/>
        </authorList>
    </citation>
    <scope>NUCLEOTIDE SEQUENCE [LARGE SCALE GENOMIC DNA]</scope>
    <source>
        <strain evidence="11 12">JCM 12662</strain>
    </source>
</reference>
<dbReference type="SUPFAM" id="SSF52172">
    <property type="entry name" value="CheY-like"/>
    <property type="match status" value="1"/>
</dbReference>
<dbReference type="RefSeq" id="WP_343754477.1">
    <property type="nucleotide sequence ID" value="NZ_BAAACW010000058.1"/>
</dbReference>
<keyword evidence="7" id="KW-0804">Transcription</keyword>
<dbReference type="Pfam" id="PF12833">
    <property type="entry name" value="HTH_18"/>
    <property type="match status" value="1"/>
</dbReference>
<dbReference type="PANTHER" id="PTHR42713:SF3">
    <property type="entry name" value="TRANSCRIPTIONAL REGULATORY PROTEIN HPTR"/>
    <property type="match status" value="1"/>
</dbReference>
<evidence type="ECO:0000259" key="10">
    <source>
        <dbReference type="PROSITE" id="PS50110"/>
    </source>
</evidence>
<protein>
    <submittedName>
        <fullName evidence="11">Uncharacterized protein</fullName>
    </submittedName>
</protein>
<dbReference type="Gene3D" id="3.40.50.2300">
    <property type="match status" value="1"/>
</dbReference>
<dbReference type="InterPro" id="IPR001789">
    <property type="entry name" value="Sig_transdc_resp-reg_receiver"/>
</dbReference>
<evidence type="ECO:0000259" key="9">
    <source>
        <dbReference type="PROSITE" id="PS01124"/>
    </source>
</evidence>
<dbReference type="CDD" id="cd17536">
    <property type="entry name" value="REC_YesN-like"/>
    <property type="match status" value="1"/>
</dbReference>
<dbReference type="Proteomes" id="UP001501166">
    <property type="component" value="Unassembled WGS sequence"/>
</dbReference>
<dbReference type="SMART" id="SM00342">
    <property type="entry name" value="HTH_ARAC"/>
    <property type="match status" value="1"/>
</dbReference>
<dbReference type="PROSITE" id="PS01124">
    <property type="entry name" value="HTH_ARAC_FAMILY_2"/>
    <property type="match status" value="1"/>
</dbReference>
<keyword evidence="4" id="KW-0902">Two-component regulatory system</keyword>
<keyword evidence="2" id="KW-0963">Cytoplasm</keyword>
<keyword evidence="3 8" id="KW-0597">Phosphoprotein</keyword>
<evidence type="ECO:0000256" key="5">
    <source>
        <dbReference type="ARBA" id="ARBA00023015"/>
    </source>
</evidence>
<sequence>MYKVVIAEDDRIIRKALLKADWESIGAQVVGEASNGQDALTVIEEEKPHLLITDINMPFVSGIDLAKQVREKLEPTRIIFLTGYDDFEYLHEALLLKSDDYLLKPVKLPKLLDKAKQALDTWQKENSKSEQLATSLPLLQEAFLSDLLYSESHYTDEEINEQLEKLDLSLKASSFVVYTISVPEQDWLEALYKKSVPVTQTNTIKVIPFHGTELFILAAVTHDAYDQLVQIKNSVKELEKEKGTAFQMIQSSVYDKRTDIKKALLEVRMERMSKLADSSDTEETHSLAQLTQNHKEELEQIESFIRLFKTDTFTLSENKKIGVNLSTFISKRIHQFAATDKEDTNQIELLERIVAAKNKDELYAHIKGLLDKWQERLSAEEKRLTEDSVVTRAKNIVDDYYKDPELNLNTLAQEIHVTVPYLSQQFKAEVGMNFTEYLLKKRMEKAKQLLKEASLKTYEIAGEVGYQNAYYFSSSFKKYTGLTPTAYKKQQSESQ</sequence>
<comment type="subcellular location">
    <subcellularLocation>
        <location evidence="1">Cytoplasm</location>
    </subcellularLocation>
</comment>
<dbReference type="InterPro" id="IPR018060">
    <property type="entry name" value="HTH_AraC"/>
</dbReference>
<evidence type="ECO:0000256" key="3">
    <source>
        <dbReference type="ARBA" id="ARBA00022553"/>
    </source>
</evidence>
<dbReference type="PANTHER" id="PTHR42713">
    <property type="entry name" value="HISTIDINE KINASE-RELATED"/>
    <property type="match status" value="1"/>
</dbReference>
<evidence type="ECO:0000313" key="11">
    <source>
        <dbReference type="EMBL" id="GAA0359027.1"/>
    </source>
</evidence>
<dbReference type="InterPro" id="IPR011006">
    <property type="entry name" value="CheY-like_superfamily"/>
</dbReference>
<feature type="modified residue" description="4-aspartylphosphate" evidence="8">
    <location>
        <position position="54"/>
    </location>
</feature>
<organism evidence="11 12">
    <name type="scientific">Alkalibacterium iburiense</name>
    <dbReference type="NCBI Taxonomy" id="290589"/>
    <lineage>
        <taxon>Bacteria</taxon>
        <taxon>Bacillati</taxon>
        <taxon>Bacillota</taxon>
        <taxon>Bacilli</taxon>
        <taxon>Lactobacillales</taxon>
        <taxon>Carnobacteriaceae</taxon>
        <taxon>Alkalibacterium</taxon>
    </lineage>
</organism>
<dbReference type="SUPFAM" id="SSF46689">
    <property type="entry name" value="Homeodomain-like"/>
    <property type="match status" value="1"/>
</dbReference>
<evidence type="ECO:0000256" key="8">
    <source>
        <dbReference type="PROSITE-ProRule" id="PRU00169"/>
    </source>
</evidence>
<name>A0ABN0XA10_9LACT</name>
<feature type="domain" description="Response regulatory" evidence="10">
    <location>
        <begin position="3"/>
        <end position="119"/>
    </location>
</feature>
<dbReference type="SMART" id="SM00448">
    <property type="entry name" value="REC"/>
    <property type="match status" value="1"/>
</dbReference>
<dbReference type="PROSITE" id="PS50110">
    <property type="entry name" value="RESPONSE_REGULATORY"/>
    <property type="match status" value="1"/>
</dbReference>
<evidence type="ECO:0000256" key="4">
    <source>
        <dbReference type="ARBA" id="ARBA00023012"/>
    </source>
</evidence>
<accession>A0ABN0XA10</accession>
<evidence type="ECO:0000256" key="7">
    <source>
        <dbReference type="ARBA" id="ARBA00023163"/>
    </source>
</evidence>
<dbReference type="EMBL" id="BAAACW010000058">
    <property type="protein sequence ID" value="GAA0359027.1"/>
    <property type="molecule type" value="Genomic_DNA"/>
</dbReference>
<dbReference type="InterPro" id="IPR009057">
    <property type="entry name" value="Homeodomain-like_sf"/>
</dbReference>
<proteinExistence type="predicted"/>
<evidence type="ECO:0000313" key="12">
    <source>
        <dbReference type="Proteomes" id="UP001501166"/>
    </source>
</evidence>
<keyword evidence="6" id="KW-0238">DNA-binding</keyword>
<dbReference type="InterPro" id="IPR051552">
    <property type="entry name" value="HptR"/>
</dbReference>
<gene>
    <name evidence="11" type="ORF">GCM10008932_09620</name>
</gene>
<dbReference type="Pfam" id="PF00072">
    <property type="entry name" value="Response_reg"/>
    <property type="match status" value="1"/>
</dbReference>
<feature type="domain" description="HTH araC/xylS-type" evidence="9">
    <location>
        <begin position="391"/>
        <end position="490"/>
    </location>
</feature>
<keyword evidence="5" id="KW-0805">Transcription regulation</keyword>
<evidence type="ECO:0000256" key="2">
    <source>
        <dbReference type="ARBA" id="ARBA00022490"/>
    </source>
</evidence>
<evidence type="ECO:0000256" key="6">
    <source>
        <dbReference type="ARBA" id="ARBA00023125"/>
    </source>
</evidence>
<keyword evidence="12" id="KW-1185">Reference proteome</keyword>
<dbReference type="Gene3D" id="1.10.10.60">
    <property type="entry name" value="Homeodomain-like"/>
    <property type="match status" value="2"/>
</dbReference>
<evidence type="ECO:0000256" key="1">
    <source>
        <dbReference type="ARBA" id="ARBA00004496"/>
    </source>
</evidence>